<dbReference type="PANTHER" id="PTHR30137:SF8">
    <property type="entry name" value="BLR5498 PROTEIN"/>
    <property type="match status" value="1"/>
</dbReference>
<evidence type="ECO:0000259" key="3">
    <source>
        <dbReference type="Pfam" id="PF00296"/>
    </source>
</evidence>
<dbReference type="Proteomes" id="UP001314635">
    <property type="component" value="Unassembled WGS sequence"/>
</dbReference>
<keyword evidence="5" id="KW-1185">Reference proteome</keyword>
<evidence type="ECO:0000256" key="1">
    <source>
        <dbReference type="ARBA" id="ARBA00023002"/>
    </source>
</evidence>
<sequence length="336" mass="37480">MKFGVFDQNDSSGRSAALQYEERLKLAALYESLGFSHYQMSEHHGTPLSTTPSPSVFLAAMSQRTKTLRFGPLVYLLPVYNPMRLTEEICMLDNLSGGRFEFGVGRGASGFELGYLGVNPSEALERYQEAFEIIRQGLATGRLDYQGKHWSYADVNLSIRPVQSPPPIWYAAGGPDSAAWPARNFFNMVCAGPVERVREVVLRYRSEQASVLDGRASANLFGVNRYIVVAKTDALAREIADRAWQVHHKSFWTLWHRYDSEPRGWKLPPTLDPLIESGFVVIGSPTTVRAEIERQVEISGVNYLSGNFAFGDLSFDEVVDSVSLFAEAVIPALSKR</sequence>
<feature type="domain" description="Luciferase-like" evidence="3">
    <location>
        <begin position="1"/>
        <end position="300"/>
    </location>
</feature>
<dbReference type="InterPro" id="IPR036661">
    <property type="entry name" value="Luciferase-like_sf"/>
</dbReference>
<dbReference type="RefSeq" id="WP_172236223.1">
    <property type="nucleotide sequence ID" value="NZ_JABFDP010000007.1"/>
</dbReference>
<evidence type="ECO:0000313" key="4">
    <source>
        <dbReference type="EMBL" id="MBR1135155.1"/>
    </source>
</evidence>
<dbReference type="EMBL" id="JAFCLK010000004">
    <property type="protein sequence ID" value="MBR1135155.1"/>
    <property type="molecule type" value="Genomic_DNA"/>
</dbReference>
<keyword evidence="2" id="KW-0503">Monooxygenase</keyword>
<proteinExistence type="predicted"/>
<dbReference type="InterPro" id="IPR050766">
    <property type="entry name" value="Bact_Lucif_Oxidored"/>
</dbReference>
<evidence type="ECO:0000313" key="5">
    <source>
        <dbReference type="Proteomes" id="UP001314635"/>
    </source>
</evidence>
<dbReference type="Pfam" id="PF00296">
    <property type="entry name" value="Bac_luciferase"/>
    <property type="match status" value="1"/>
</dbReference>
<comment type="caution">
    <text evidence="4">The sequence shown here is derived from an EMBL/GenBank/DDBJ whole genome shotgun (WGS) entry which is preliminary data.</text>
</comment>
<name>A0ABS5G1F7_9BRAD</name>
<keyword evidence="1" id="KW-0560">Oxidoreductase</keyword>
<gene>
    <name evidence="4" type="ORF">JQ619_05195</name>
</gene>
<evidence type="ECO:0000256" key="2">
    <source>
        <dbReference type="ARBA" id="ARBA00023033"/>
    </source>
</evidence>
<dbReference type="PANTHER" id="PTHR30137">
    <property type="entry name" value="LUCIFERASE-LIKE MONOOXYGENASE"/>
    <property type="match status" value="1"/>
</dbReference>
<dbReference type="SUPFAM" id="SSF51679">
    <property type="entry name" value="Bacterial luciferase-like"/>
    <property type="match status" value="1"/>
</dbReference>
<organism evidence="4 5">
    <name type="scientific">Bradyrhizobium denitrificans</name>
    <dbReference type="NCBI Taxonomy" id="2734912"/>
    <lineage>
        <taxon>Bacteria</taxon>
        <taxon>Pseudomonadati</taxon>
        <taxon>Pseudomonadota</taxon>
        <taxon>Alphaproteobacteria</taxon>
        <taxon>Hyphomicrobiales</taxon>
        <taxon>Nitrobacteraceae</taxon>
        <taxon>Bradyrhizobium</taxon>
    </lineage>
</organism>
<protein>
    <submittedName>
        <fullName evidence="4">LLM class flavin-dependent oxidoreductase</fullName>
    </submittedName>
</protein>
<reference evidence="5" key="1">
    <citation type="journal article" date="2021" name="ISME J.">
        <title>Evolutionary origin and ecological implication of a unique nif island in free-living Bradyrhizobium lineages.</title>
        <authorList>
            <person name="Tao J."/>
        </authorList>
    </citation>
    <scope>NUCLEOTIDE SEQUENCE [LARGE SCALE GENOMIC DNA]</scope>
    <source>
        <strain evidence="5">SZCCT0094</strain>
    </source>
</reference>
<dbReference type="Gene3D" id="3.20.20.30">
    <property type="entry name" value="Luciferase-like domain"/>
    <property type="match status" value="1"/>
</dbReference>
<accession>A0ABS5G1F7</accession>
<dbReference type="InterPro" id="IPR011251">
    <property type="entry name" value="Luciferase-like_dom"/>
</dbReference>